<evidence type="ECO:0000313" key="2">
    <source>
        <dbReference type="Proteomes" id="UP001267710"/>
    </source>
</evidence>
<evidence type="ECO:0008006" key="3">
    <source>
        <dbReference type="Google" id="ProtNLM"/>
    </source>
</evidence>
<evidence type="ECO:0000313" key="1">
    <source>
        <dbReference type="EMBL" id="MDR6215303.1"/>
    </source>
</evidence>
<protein>
    <recommendedName>
        <fullName evidence="3">DUF3348 domain-containing protein</fullName>
    </recommendedName>
</protein>
<keyword evidence="2" id="KW-1185">Reference proteome</keyword>
<reference evidence="1 2" key="1">
    <citation type="submission" date="2023-08" db="EMBL/GenBank/DDBJ databases">
        <title>Functional and genomic diversity of the sorghum phyllosphere microbiome.</title>
        <authorList>
            <person name="Shade A."/>
        </authorList>
    </citation>
    <scope>NUCLEOTIDE SEQUENCE [LARGE SCALE GENOMIC DNA]</scope>
    <source>
        <strain evidence="1 2">SORGH_AS_0335</strain>
    </source>
</reference>
<dbReference type="RefSeq" id="WP_309829811.1">
    <property type="nucleotide sequence ID" value="NZ_JAVIZX010000001.1"/>
</dbReference>
<name>A0ABU1IFD6_9BURK</name>
<dbReference type="EMBL" id="JAVIZX010000001">
    <property type="protein sequence ID" value="MDR6215303.1"/>
    <property type="molecule type" value="Genomic_DNA"/>
</dbReference>
<dbReference type="Pfam" id="PF11828">
    <property type="entry name" value="DUF3348"/>
    <property type="match status" value="1"/>
</dbReference>
<proteinExistence type="predicted"/>
<sequence>MATRPERTSHLTGSTLVRLLAGLIDPQQRGRDTRMSFADALNQWTGWTESIALSKALDRPLTVGAAAPGPAGACGRHAEEQAELERVRAQQAQAIAREVAAAGRGPLESGMGFTPFRHCHQARQQAIESAVGPLRERVRLAVAQCPGEAARLAAIDAVMAEVLALQERRLLATVPAMLGRHFARLCEAGQAPDAAGAPDDADAEARRDLFRHDLQAVLLAELELRLQPVQGLLSALRPHQPLGGS</sequence>
<comment type="caution">
    <text evidence="1">The sequence shown here is derived from an EMBL/GenBank/DDBJ whole genome shotgun (WGS) entry which is preliminary data.</text>
</comment>
<accession>A0ABU1IFD6</accession>
<gene>
    <name evidence="1" type="ORF">QE399_002992</name>
</gene>
<dbReference type="InterPro" id="IPR021783">
    <property type="entry name" value="DUF3348"/>
</dbReference>
<organism evidence="1 2">
    <name type="scientific">Paracidovorax wautersii</name>
    <dbReference type="NCBI Taxonomy" id="1177982"/>
    <lineage>
        <taxon>Bacteria</taxon>
        <taxon>Pseudomonadati</taxon>
        <taxon>Pseudomonadota</taxon>
        <taxon>Betaproteobacteria</taxon>
        <taxon>Burkholderiales</taxon>
        <taxon>Comamonadaceae</taxon>
        <taxon>Paracidovorax</taxon>
    </lineage>
</organism>
<dbReference type="Proteomes" id="UP001267710">
    <property type="component" value="Unassembled WGS sequence"/>
</dbReference>